<evidence type="ECO:0000313" key="1">
    <source>
        <dbReference type="EMBL" id="CCC51118.1"/>
    </source>
</evidence>
<gene>
    <name evidence="1" type="ORF">TVY486_1001710</name>
</gene>
<name>G0U5G8_TRYVY</name>
<protein>
    <submittedName>
        <fullName evidence="1">Uncharacterized protein</fullName>
    </submittedName>
</protein>
<dbReference type="VEuPathDB" id="TriTrypDB:TvY486_1001710"/>
<sequence>MSLVASFVEECTRSGRWVRGIMALHGSIDSNDPLVDRARIRLSTIVIGKSWRVALGMMRCSDACHVGEMGAFLYECARSTDVPLSVWTLMSAAVLRGAERNSRAQNFYFLSAAKWTAWHHAVQLFGMLPSPEEESRRKLFDWLTINRAYADADKVRSLDLALIALSVSAGQGGALEGRNGPTGVLRSADAPLCLAHPGPDGGVSMTGILSLARAAMQGKHVSWRLPLFLLGGHRVVDGASDCFVTMIGVCCPQHWAAALRHLEPKTRTALWLASRHCWVAGLSVSKAVDMGNSEKYDILRGCAVPAARLEKLRMIRGARQRVPAPTRAGIARALADGYVLEELQLSAFGKACRRSGRWELSLHLLDRVNTDEFQRYAIQCLFAHNKGITWRQALQLVGERRPACTSVASMLIKHSGGWLEALGVLHHLIKHGARCNPQVLSAILDTGPPAHAISEVIRRLGFATNKGIDRKLGLLEETKDT</sequence>
<dbReference type="EMBL" id="HE573026">
    <property type="protein sequence ID" value="CCC51118.1"/>
    <property type="molecule type" value="Genomic_DNA"/>
</dbReference>
<dbReference type="AlphaFoldDB" id="G0U5G8"/>
<reference evidence="1" key="1">
    <citation type="journal article" date="2012" name="Proc. Natl. Acad. Sci. U.S.A.">
        <title>Antigenic diversity is generated by distinct evolutionary mechanisms in African trypanosome species.</title>
        <authorList>
            <person name="Jackson A.P."/>
            <person name="Berry A."/>
            <person name="Aslett M."/>
            <person name="Allison H.C."/>
            <person name="Burton P."/>
            <person name="Vavrova-Anderson J."/>
            <person name="Brown R."/>
            <person name="Browne H."/>
            <person name="Corton N."/>
            <person name="Hauser H."/>
            <person name="Gamble J."/>
            <person name="Gilderthorp R."/>
            <person name="Marcello L."/>
            <person name="McQuillan J."/>
            <person name="Otto T.D."/>
            <person name="Quail M.A."/>
            <person name="Sanders M.J."/>
            <person name="van Tonder A."/>
            <person name="Ginger M.L."/>
            <person name="Field M.C."/>
            <person name="Barry J.D."/>
            <person name="Hertz-Fowler C."/>
            <person name="Berriman M."/>
        </authorList>
    </citation>
    <scope>NUCLEOTIDE SEQUENCE</scope>
    <source>
        <strain evidence="1">Y486</strain>
    </source>
</reference>
<organism evidence="1">
    <name type="scientific">Trypanosoma vivax (strain Y486)</name>
    <dbReference type="NCBI Taxonomy" id="1055687"/>
    <lineage>
        <taxon>Eukaryota</taxon>
        <taxon>Discoba</taxon>
        <taxon>Euglenozoa</taxon>
        <taxon>Kinetoplastea</taxon>
        <taxon>Metakinetoplastina</taxon>
        <taxon>Trypanosomatida</taxon>
        <taxon>Trypanosomatidae</taxon>
        <taxon>Trypanosoma</taxon>
        <taxon>Duttonella</taxon>
    </lineage>
</organism>
<proteinExistence type="predicted"/>
<accession>G0U5G8</accession>